<dbReference type="EMBL" id="SRMA01001778">
    <property type="protein sequence ID" value="TRZ04046.1"/>
    <property type="molecule type" value="Genomic_DNA"/>
</dbReference>
<protein>
    <recommendedName>
        <fullName evidence="3">Interferon-induced very large GTPase 1</fullName>
    </recommendedName>
</protein>
<evidence type="ECO:0000313" key="1">
    <source>
        <dbReference type="EMBL" id="TRZ04046.1"/>
    </source>
</evidence>
<name>A0A553RPD5_9TELE</name>
<dbReference type="Proteomes" id="UP000316079">
    <property type="component" value="Unassembled WGS sequence"/>
</dbReference>
<evidence type="ECO:0000313" key="2">
    <source>
        <dbReference type="Proteomes" id="UP000316079"/>
    </source>
</evidence>
<comment type="caution">
    <text evidence="1">The sequence shown here is derived from an EMBL/GenBank/DDBJ whole genome shotgun (WGS) entry which is preliminary data.</text>
</comment>
<reference evidence="1 2" key="1">
    <citation type="journal article" date="2019" name="Sci. Data">
        <title>Hybrid genome assembly and annotation of Danionella translucida.</title>
        <authorList>
            <person name="Kadobianskyi M."/>
            <person name="Schulze L."/>
            <person name="Schuelke M."/>
            <person name="Judkewitz B."/>
        </authorList>
    </citation>
    <scope>NUCLEOTIDE SEQUENCE [LARGE SCALE GENOMIC DNA]</scope>
    <source>
        <strain evidence="1 2">Bolton</strain>
    </source>
</reference>
<accession>A0A553RPD5</accession>
<dbReference type="OrthoDB" id="1597724at2759"/>
<dbReference type="PANTHER" id="PTHR22796:SF6">
    <property type="entry name" value="INTERFERON-INDUCED VERY LARGE GTPASE 1-RELATED"/>
    <property type="match status" value="1"/>
</dbReference>
<evidence type="ECO:0008006" key="3">
    <source>
        <dbReference type="Google" id="ProtNLM"/>
    </source>
</evidence>
<keyword evidence="2" id="KW-1185">Reference proteome</keyword>
<sequence length="408" mass="48200">MKWKLKIEFFRDLVMSVSRRANNTITDQHRLFREANDPLKYIKKKREEYYVIFHKHLNGANSFAVFVQIICQKLKDPIAQSVYRKTARDLTDEIRSNCESLKGNRSNLEKHILKALAEEEDFDKYMNYIHNPRDQFMDFIRDEVTRYISDKFKLSVSLKMKENIEFLLQKIMKAVHESTEHVQSNSGDIGLWLKSFSQQLSDVLIFSEKDLSGINYKDVADFPVLEEAIRQELVHTMYSVSSEFNSENFPSKLDDKYRPDGLLIDHFCQCCWAQCPFCGVFCTNTIENHEGDHNTAFHRVRGVNGANYYLTQNLCADLCTNLVVSDQCFFVPEKLFKYREYKQAGGVFAQWRITSDLSELPHWKWFVCRFKKQLEKYYNKTFEGSGKIPDEWRRYSKQEAMLSLNECF</sequence>
<dbReference type="PANTHER" id="PTHR22796">
    <property type="entry name" value="URG4-RELATED"/>
    <property type="match status" value="1"/>
</dbReference>
<dbReference type="AlphaFoldDB" id="A0A553RPD5"/>
<proteinExistence type="predicted"/>
<dbReference type="STRING" id="623744.A0A553RPD5"/>
<gene>
    <name evidence="1" type="ORF">DNTS_020857</name>
</gene>
<organism evidence="1 2">
    <name type="scientific">Danionella cerebrum</name>
    <dbReference type="NCBI Taxonomy" id="2873325"/>
    <lineage>
        <taxon>Eukaryota</taxon>
        <taxon>Metazoa</taxon>
        <taxon>Chordata</taxon>
        <taxon>Craniata</taxon>
        <taxon>Vertebrata</taxon>
        <taxon>Euteleostomi</taxon>
        <taxon>Actinopterygii</taxon>
        <taxon>Neopterygii</taxon>
        <taxon>Teleostei</taxon>
        <taxon>Ostariophysi</taxon>
        <taxon>Cypriniformes</taxon>
        <taxon>Danionidae</taxon>
        <taxon>Danioninae</taxon>
        <taxon>Danionella</taxon>
    </lineage>
</organism>